<accession>A0A0G1VTR5</accession>
<organism evidence="3 4">
    <name type="scientific">Candidatus Gottesmanbacteria bacterium GW2011_GWB1_49_7</name>
    <dbReference type="NCBI Taxonomy" id="1618448"/>
    <lineage>
        <taxon>Bacteria</taxon>
        <taxon>Candidatus Gottesmaniibacteriota</taxon>
    </lineage>
</organism>
<keyword evidence="3" id="KW-0540">Nuclease</keyword>
<dbReference type="EMBL" id="LCQD01000051">
    <property type="protein sequence ID" value="KKW09898.1"/>
    <property type="molecule type" value="Genomic_DNA"/>
</dbReference>
<dbReference type="InterPro" id="IPR003615">
    <property type="entry name" value="HNH_nuc"/>
</dbReference>
<evidence type="ECO:0000313" key="3">
    <source>
        <dbReference type="EMBL" id="KKW09898.1"/>
    </source>
</evidence>
<dbReference type="Proteomes" id="UP000034588">
    <property type="component" value="Unassembled WGS sequence"/>
</dbReference>
<feature type="compositionally biased region" description="Basic and acidic residues" evidence="1">
    <location>
        <begin position="103"/>
        <end position="120"/>
    </location>
</feature>
<feature type="region of interest" description="Disordered" evidence="1">
    <location>
        <begin position="80"/>
        <end position="120"/>
    </location>
</feature>
<dbReference type="AlphaFoldDB" id="A0A0G1VTR5"/>
<dbReference type="GO" id="GO:0004519">
    <property type="term" value="F:endonuclease activity"/>
    <property type="evidence" value="ECO:0007669"/>
    <property type="project" value="UniProtKB-KW"/>
</dbReference>
<keyword evidence="3" id="KW-0378">Hydrolase</keyword>
<dbReference type="GO" id="GO:0008270">
    <property type="term" value="F:zinc ion binding"/>
    <property type="evidence" value="ECO:0007669"/>
    <property type="project" value="InterPro"/>
</dbReference>
<comment type="caution">
    <text evidence="3">The sequence shown here is derived from an EMBL/GenBank/DDBJ whole genome shotgun (WGS) entry which is preliminary data.</text>
</comment>
<proteinExistence type="predicted"/>
<feature type="compositionally biased region" description="Basic residues" evidence="1">
    <location>
        <begin position="80"/>
        <end position="102"/>
    </location>
</feature>
<evidence type="ECO:0000313" key="4">
    <source>
        <dbReference type="Proteomes" id="UP000034588"/>
    </source>
</evidence>
<dbReference type="InterPro" id="IPR002711">
    <property type="entry name" value="HNH"/>
</dbReference>
<protein>
    <submittedName>
        <fullName evidence="3">HNH endonuclease domain protein</fullName>
    </submittedName>
</protein>
<name>A0A0G1VTR5_9BACT</name>
<evidence type="ECO:0000259" key="2">
    <source>
        <dbReference type="SMART" id="SM00507"/>
    </source>
</evidence>
<sequence>EFKMWRKSIFERDGYVCIWCGSKDRLIADHIKPFAYYPELRFAIDNGRTLCDGCHRTTETYGSHPVLKESVETLVAYNHSKKGKPLPAQHRHNISRAKKGKKFTPEHIKHLSESHKRKDH</sequence>
<reference evidence="3 4" key="1">
    <citation type="journal article" date="2015" name="Nature">
        <title>rRNA introns, odd ribosomes, and small enigmatic genomes across a large radiation of phyla.</title>
        <authorList>
            <person name="Brown C.T."/>
            <person name="Hug L.A."/>
            <person name="Thomas B.C."/>
            <person name="Sharon I."/>
            <person name="Castelle C.J."/>
            <person name="Singh A."/>
            <person name="Wilkins M.J."/>
            <person name="Williams K.H."/>
            <person name="Banfield J.F."/>
        </authorList>
    </citation>
    <scope>NUCLEOTIDE SEQUENCE [LARGE SCALE GENOMIC DNA]</scope>
</reference>
<feature type="non-terminal residue" evidence="3">
    <location>
        <position position="1"/>
    </location>
</feature>
<gene>
    <name evidence="3" type="ORF">UY48_C0051G0015</name>
</gene>
<dbReference type="GO" id="GO:0003676">
    <property type="term" value="F:nucleic acid binding"/>
    <property type="evidence" value="ECO:0007669"/>
    <property type="project" value="InterPro"/>
</dbReference>
<dbReference type="Pfam" id="PF01844">
    <property type="entry name" value="HNH"/>
    <property type="match status" value="1"/>
</dbReference>
<feature type="domain" description="HNH nuclease" evidence="2">
    <location>
        <begin position="4"/>
        <end position="56"/>
    </location>
</feature>
<keyword evidence="3" id="KW-0255">Endonuclease</keyword>
<evidence type="ECO:0000256" key="1">
    <source>
        <dbReference type="SAM" id="MobiDB-lite"/>
    </source>
</evidence>
<dbReference type="SMART" id="SM00507">
    <property type="entry name" value="HNHc"/>
    <property type="match status" value="1"/>
</dbReference>
<dbReference type="Gene3D" id="1.10.30.50">
    <property type="match status" value="1"/>
</dbReference>